<proteinExistence type="predicted"/>
<protein>
    <submittedName>
        <fullName evidence="1">Uncharacterized protein</fullName>
    </submittedName>
</protein>
<sequence length="42" mass="4801">MLSWTVFFFNLYSNTSCSIEQTLLQYLQDASSEVMTSESLSV</sequence>
<comment type="caution">
    <text evidence="1">The sequence shown here is derived from an EMBL/GenBank/DDBJ whole genome shotgun (WGS) entry which is preliminary data.</text>
</comment>
<dbReference type="Proteomes" id="UP001249851">
    <property type="component" value="Unassembled WGS sequence"/>
</dbReference>
<evidence type="ECO:0000313" key="2">
    <source>
        <dbReference type="Proteomes" id="UP001249851"/>
    </source>
</evidence>
<dbReference type="EMBL" id="JARQWQ010000002">
    <property type="protein sequence ID" value="KAK2573253.1"/>
    <property type="molecule type" value="Genomic_DNA"/>
</dbReference>
<reference evidence="1" key="1">
    <citation type="journal article" date="2023" name="G3 (Bethesda)">
        <title>Whole genome assembly and annotation of the endangered Caribbean coral Acropora cervicornis.</title>
        <authorList>
            <person name="Selwyn J.D."/>
            <person name="Vollmer S.V."/>
        </authorList>
    </citation>
    <scope>NUCLEOTIDE SEQUENCE</scope>
    <source>
        <strain evidence="1">K2</strain>
    </source>
</reference>
<gene>
    <name evidence="1" type="ORF">P5673_000891</name>
</gene>
<keyword evidence="2" id="KW-1185">Reference proteome</keyword>
<organism evidence="1 2">
    <name type="scientific">Acropora cervicornis</name>
    <name type="common">Staghorn coral</name>
    <dbReference type="NCBI Taxonomy" id="6130"/>
    <lineage>
        <taxon>Eukaryota</taxon>
        <taxon>Metazoa</taxon>
        <taxon>Cnidaria</taxon>
        <taxon>Anthozoa</taxon>
        <taxon>Hexacorallia</taxon>
        <taxon>Scleractinia</taxon>
        <taxon>Astrocoeniina</taxon>
        <taxon>Acroporidae</taxon>
        <taxon>Acropora</taxon>
    </lineage>
</organism>
<evidence type="ECO:0000313" key="1">
    <source>
        <dbReference type="EMBL" id="KAK2573253.1"/>
    </source>
</evidence>
<name>A0AAD9R503_ACRCE</name>
<dbReference type="AlphaFoldDB" id="A0AAD9R503"/>
<accession>A0AAD9R503</accession>
<reference evidence="1" key="2">
    <citation type="journal article" date="2023" name="Science">
        <title>Genomic signatures of disease resistance in endangered staghorn corals.</title>
        <authorList>
            <person name="Vollmer S.V."/>
            <person name="Selwyn J.D."/>
            <person name="Despard B.A."/>
            <person name="Roesel C.L."/>
        </authorList>
    </citation>
    <scope>NUCLEOTIDE SEQUENCE</scope>
    <source>
        <strain evidence="1">K2</strain>
    </source>
</reference>
<feature type="non-terminal residue" evidence="1">
    <location>
        <position position="42"/>
    </location>
</feature>